<evidence type="ECO:0008006" key="4">
    <source>
        <dbReference type="Google" id="ProtNLM"/>
    </source>
</evidence>
<protein>
    <recommendedName>
        <fullName evidence="4">Peptidase inhibitor family I36 protein</fullName>
    </recommendedName>
</protein>
<sequence length="173" mass="18901">MHVLLSALASTVLLLVTSAAPAAATPPSTNPSGKYCVMVIGKAPPGEASPVRSHECADDYATASSKAGANDTVLLMEWFWNANNSPSDLTRIHGDAGNCDPDGYRINILDHWANNISGFNSYSRCNVVTGYNFTLWQGDSQRWSMHKPCKCLLQGWVGSYMNDRIESFWIREG</sequence>
<name>A0A4R5FVD8_9ACTN</name>
<feature type="chain" id="PRO_5020710421" description="Peptidase inhibitor family I36 protein" evidence="1">
    <location>
        <begin position="23"/>
        <end position="173"/>
    </location>
</feature>
<proteinExistence type="predicted"/>
<dbReference type="RefSeq" id="WP_132628657.1">
    <property type="nucleotide sequence ID" value="NZ_SMLD01000010.1"/>
</dbReference>
<accession>A0A4R5FVD8</accession>
<feature type="signal peptide" evidence="1">
    <location>
        <begin position="1"/>
        <end position="22"/>
    </location>
</feature>
<reference evidence="2 3" key="1">
    <citation type="submission" date="2019-03" db="EMBL/GenBank/DDBJ databases">
        <title>Draft genome sequences of novel Actinobacteria.</title>
        <authorList>
            <person name="Sahin N."/>
            <person name="Ay H."/>
            <person name="Saygin H."/>
        </authorList>
    </citation>
    <scope>NUCLEOTIDE SEQUENCE [LARGE SCALE GENOMIC DNA]</scope>
    <source>
        <strain evidence="2 3">6K102</strain>
    </source>
</reference>
<gene>
    <name evidence="2" type="ORF">E1295_05950</name>
</gene>
<organism evidence="2 3">
    <name type="scientific">Nonomuraea mesophila</name>
    <dbReference type="NCBI Taxonomy" id="2530382"/>
    <lineage>
        <taxon>Bacteria</taxon>
        <taxon>Bacillati</taxon>
        <taxon>Actinomycetota</taxon>
        <taxon>Actinomycetes</taxon>
        <taxon>Streptosporangiales</taxon>
        <taxon>Streptosporangiaceae</taxon>
        <taxon>Nonomuraea</taxon>
    </lineage>
</organism>
<dbReference type="Proteomes" id="UP000295136">
    <property type="component" value="Unassembled WGS sequence"/>
</dbReference>
<evidence type="ECO:0000313" key="2">
    <source>
        <dbReference type="EMBL" id="TDE58152.1"/>
    </source>
</evidence>
<keyword evidence="1" id="KW-0732">Signal</keyword>
<dbReference type="EMBL" id="SMLD01000010">
    <property type="protein sequence ID" value="TDE58152.1"/>
    <property type="molecule type" value="Genomic_DNA"/>
</dbReference>
<evidence type="ECO:0000313" key="3">
    <source>
        <dbReference type="Proteomes" id="UP000295136"/>
    </source>
</evidence>
<dbReference type="AlphaFoldDB" id="A0A4R5FVD8"/>
<evidence type="ECO:0000256" key="1">
    <source>
        <dbReference type="SAM" id="SignalP"/>
    </source>
</evidence>
<keyword evidence="3" id="KW-1185">Reference proteome</keyword>
<comment type="caution">
    <text evidence="2">The sequence shown here is derived from an EMBL/GenBank/DDBJ whole genome shotgun (WGS) entry which is preliminary data.</text>
</comment>